<sequence length="264" mass="28215">MDQDPSFPPLSFSLLNGGPSPTRAAEMQPDRVSTPANEPCMGKQVAVNTKPLHSTMLRSRSDSDVREPAPSSPSTSPHSLPPTSTSRRKSEDLQPPPLRISKARPSIAIDLLSDMPPTPEVMLHPPLNPFALLCPGCHTPRPQISEDQSTAACRTCLTAFKSTDRMRKSPQRRGSVLTSFPPLVAAQSSESEEEDTNAEAGAASRKLSIVEGITRVFALLRGGAAKSRRGSESSVESWRDGGSGASGSRCASRSSFTYSNSSRD</sequence>
<feature type="compositionally biased region" description="Low complexity" evidence="1">
    <location>
        <begin position="246"/>
        <end position="264"/>
    </location>
</feature>
<reference evidence="2" key="1">
    <citation type="journal article" date="2020" name="Mol. Plant Microbe Interact.">
        <title>Genome Sequence of the Biocontrol Agent Coniothyrium minitans strain Conio (IMI 134523).</title>
        <authorList>
            <person name="Patel D."/>
            <person name="Shittu T.A."/>
            <person name="Baroncelli R."/>
            <person name="Muthumeenakshi S."/>
            <person name="Osborne T.H."/>
            <person name="Janganan T.K."/>
            <person name="Sreenivasaprasad S."/>
        </authorList>
    </citation>
    <scope>NUCLEOTIDE SEQUENCE</scope>
    <source>
        <strain evidence="2">Conio</strain>
    </source>
</reference>
<proteinExistence type="predicted"/>
<evidence type="ECO:0000313" key="3">
    <source>
        <dbReference type="Proteomes" id="UP000756921"/>
    </source>
</evidence>
<protein>
    <submittedName>
        <fullName evidence="2">Uncharacterized protein</fullName>
    </submittedName>
</protein>
<dbReference type="AlphaFoldDB" id="A0A9P6KRS0"/>
<dbReference type="Proteomes" id="UP000756921">
    <property type="component" value="Unassembled WGS sequence"/>
</dbReference>
<gene>
    <name evidence="2" type="ORF">PMIN01_04301</name>
</gene>
<feature type="region of interest" description="Disordered" evidence="1">
    <location>
        <begin position="1"/>
        <end position="105"/>
    </location>
</feature>
<feature type="compositionally biased region" description="Low complexity" evidence="1">
    <location>
        <begin position="68"/>
        <end position="85"/>
    </location>
</feature>
<keyword evidence="3" id="KW-1185">Reference proteome</keyword>
<accession>A0A9P6KRS0</accession>
<evidence type="ECO:0000313" key="2">
    <source>
        <dbReference type="EMBL" id="KAF9736522.1"/>
    </source>
</evidence>
<comment type="caution">
    <text evidence="2">The sequence shown here is derived from an EMBL/GenBank/DDBJ whole genome shotgun (WGS) entry which is preliminary data.</text>
</comment>
<dbReference type="OrthoDB" id="3791782at2759"/>
<name>A0A9P6KRS0_9PLEO</name>
<evidence type="ECO:0000256" key="1">
    <source>
        <dbReference type="SAM" id="MobiDB-lite"/>
    </source>
</evidence>
<dbReference type="EMBL" id="WJXW01000004">
    <property type="protein sequence ID" value="KAF9736522.1"/>
    <property type="molecule type" value="Genomic_DNA"/>
</dbReference>
<feature type="region of interest" description="Disordered" evidence="1">
    <location>
        <begin position="223"/>
        <end position="264"/>
    </location>
</feature>
<feature type="region of interest" description="Disordered" evidence="1">
    <location>
        <begin position="164"/>
        <end position="202"/>
    </location>
</feature>
<organism evidence="2 3">
    <name type="scientific">Paraphaeosphaeria minitans</name>
    <dbReference type="NCBI Taxonomy" id="565426"/>
    <lineage>
        <taxon>Eukaryota</taxon>
        <taxon>Fungi</taxon>
        <taxon>Dikarya</taxon>
        <taxon>Ascomycota</taxon>
        <taxon>Pezizomycotina</taxon>
        <taxon>Dothideomycetes</taxon>
        <taxon>Pleosporomycetidae</taxon>
        <taxon>Pleosporales</taxon>
        <taxon>Massarineae</taxon>
        <taxon>Didymosphaeriaceae</taxon>
        <taxon>Paraphaeosphaeria</taxon>
    </lineage>
</organism>